<evidence type="ECO:0000256" key="1">
    <source>
        <dbReference type="ARBA" id="ARBA00013260"/>
    </source>
</evidence>
<dbReference type="SUPFAM" id="SSF53178">
    <property type="entry name" value="Peptidyl-tRNA hydrolase-like"/>
    <property type="match status" value="1"/>
</dbReference>
<dbReference type="Pfam" id="PF01195">
    <property type="entry name" value="Pept_tRNA_hydro"/>
    <property type="match status" value="1"/>
</dbReference>
<dbReference type="InterPro" id="IPR018171">
    <property type="entry name" value="Pept_tRNA_hydro_CS"/>
</dbReference>
<comment type="similarity">
    <text evidence="5 7 9">Belongs to the PTH family.</text>
</comment>
<dbReference type="GO" id="GO:0005737">
    <property type="term" value="C:cytoplasm"/>
    <property type="evidence" value="ECO:0007669"/>
    <property type="project" value="UniProtKB-SubCell"/>
</dbReference>
<dbReference type="InterPro" id="IPR036416">
    <property type="entry name" value="Pept_tRNA_hydro_sf"/>
</dbReference>
<evidence type="ECO:0000256" key="4">
    <source>
        <dbReference type="ARBA" id="ARBA00022884"/>
    </source>
</evidence>
<evidence type="ECO:0000313" key="11">
    <source>
        <dbReference type="EMBL" id="MDX5893482.1"/>
    </source>
</evidence>
<feature type="region of interest" description="Disordered" evidence="10">
    <location>
        <begin position="1"/>
        <end position="32"/>
    </location>
</feature>
<dbReference type="CDD" id="cd00462">
    <property type="entry name" value="PTH"/>
    <property type="match status" value="1"/>
</dbReference>
<dbReference type="InterPro" id="IPR001328">
    <property type="entry name" value="Pept_tRNA_hydro"/>
</dbReference>
<name>A0AB35T1N2_RUBRA</name>
<comment type="caution">
    <text evidence="11">The sequence shown here is derived from an EMBL/GenBank/DDBJ whole genome shotgun (WGS) entry which is preliminary data.</text>
</comment>
<dbReference type="Gene3D" id="3.40.50.1470">
    <property type="entry name" value="Peptidyl-tRNA hydrolase"/>
    <property type="match status" value="1"/>
</dbReference>
<dbReference type="EC" id="3.1.1.29" evidence="1 7"/>
<feature type="site" description="Discriminates between blocked and unblocked aminoacyl-tRNA" evidence="7">
    <location>
        <position position="34"/>
    </location>
</feature>
<dbReference type="PROSITE" id="PS01195">
    <property type="entry name" value="PEPT_TRNA_HYDROL_1"/>
    <property type="match status" value="1"/>
</dbReference>
<accession>A0AB35T1N2</accession>
<dbReference type="HAMAP" id="MF_00083">
    <property type="entry name" value="Pept_tRNA_hydro_bact"/>
    <property type="match status" value="1"/>
</dbReference>
<sequence length="201" mass="21703">MRPPERPAASADAPGSDSSGSPRRKLPVVVGLGNPGRRYERTRHNVGFLVADELARRYGGSWRARKRSEVAEVGFDLKNLTLIKPQTMMNNSGAALAGYRAEDVIVVHDELDIPAGDVRVKVGGGHGGHNGLRSITNNVGREFVRVRVGIGRPPEGVSVTDYVLGGMDRDVKDAVPKAADAVEKILTDGPERAMDVFNRRD</sequence>
<feature type="binding site" evidence="7">
    <location>
        <position position="39"/>
    </location>
    <ligand>
        <name>tRNA</name>
        <dbReference type="ChEBI" id="CHEBI:17843"/>
    </ligand>
</feature>
<dbReference type="NCBIfam" id="TIGR00447">
    <property type="entry name" value="pth"/>
    <property type="match status" value="1"/>
</dbReference>
<feature type="site" description="Stabilizes the basic form of H active site to accept a proton" evidence="7">
    <location>
        <position position="109"/>
    </location>
</feature>
<evidence type="ECO:0000256" key="10">
    <source>
        <dbReference type="SAM" id="MobiDB-lite"/>
    </source>
</evidence>
<evidence type="ECO:0000256" key="8">
    <source>
        <dbReference type="RuleBase" id="RU000673"/>
    </source>
</evidence>
<comment type="function">
    <text evidence="7">Hydrolyzes ribosome-free peptidyl-tRNAs (with 1 or more amino acids incorporated), which drop off the ribosome during protein synthesis, or as a result of ribosome stalling.</text>
</comment>
<evidence type="ECO:0000256" key="2">
    <source>
        <dbReference type="ARBA" id="ARBA00022555"/>
    </source>
</evidence>
<feature type="compositionally biased region" description="Low complexity" evidence="10">
    <location>
        <begin position="7"/>
        <end position="21"/>
    </location>
</feature>
<evidence type="ECO:0000256" key="3">
    <source>
        <dbReference type="ARBA" id="ARBA00022801"/>
    </source>
</evidence>
<comment type="catalytic activity">
    <reaction evidence="7 8">
        <text>an N-acyl-L-alpha-aminoacyl-tRNA + H2O = an N-acyl-L-amino acid + a tRNA + H(+)</text>
        <dbReference type="Rhea" id="RHEA:54448"/>
        <dbReference type="Rhea" id="RHEA-COMP:10123"/>
        <dbReference type="Rhea" id="RHEA-COMP:13883"/>
        <dbReference type="ChEBI" id="CHEBI:15377"/>
        <dbReference type="ChEBI" id="CHEBI:15378"/>
        <dbReference type="ChEBI" id="CHEBI:59874"/>
        <dbReference type="ChEBI" id="CHEBI:78442"/>
        <dbReference type="ChEBI" id="CHEBI:138191"/>
        <dbReference type="EC" id="3.1.1.29"/>
    </reaction>
</comment>
<evidence type="ECO:0000256" key="5">
    <source>
        <dbReference type="ARBA" id="ARBA00038063"/>
    </source>
</evidence>
<dbReference type="PANTHER" id="PTHR17224">
    <property type="entry name" value="PEPTIDYL-TRNA HYDROLASE"/>
    <property type="match status" value="1"/>
</dbReference>
<comment type="function">
    <text evidence="7">Catalyzes the release of premature peptidyl moieties from peptidyl-tRNA molecules trapped in stalled 50S ribosomal subunits, and thus maintains levels of free tRNAs and 50S ribosomes.</text>
</comment>
<evidence type="ECO:0000313" key="12">
    <source>
        <dbReference type="Proteomes" id="UP001281130"/>
    </source>
</evidence>
<feature type="binding site" evidence="7">
    <location>
        <position position="90"/>
    </location>
    <ligand>
        <name>tRNA</name>
        <dbReference type="ChEBI" id="CHEBI:17843"/>
    </ligand>
</feature>
<feature type="active site" description="Proton acceptor" evidence="7">
    <location>
        <position position="44"/>
    </location>
</feature>
<keyword evidence="2 7" id="KW-0820">tRNA-binding</keyword>
<keyword evidence="3 7" id="KW-0378">Hydrolase</keyword>
<dbReference type="GO" id="GO:0004045">
    <property type="term" value="F:peptidyl-tRNA hydrolase activity"/>
    <property type="evidence" value="ECO:0007669"/>
    <property type="project" value="UniProtKB-UniRule"/>
</dbReference>
<evidence type="ECO:0000256" key="6">
    <source>
        <dbReference type="ARBA" id="ARBA00050038"/>
    </source>
</evidence>
<keyword evidence="4 7" id="KW-0694">RNA-binding</keyword>
<organism evidence="11 12">
    <name type="scientific">Rubrobacter radiotolerans</name>
    <name type="common">Arthrobacter radiotolerans</name>
    <dbReference type="NCBI Taxonomy" id="42256"/>
    <lineage>
        <taxon>Bacteria</taxon>
        <taxon>Bacillati</taxon>
        <taxon>Actinomycetota</taxon>
        <taxon>Rubrobacteria</taxon>
        <taxon>Rubrobacterales</taxon>
        <taxon>Rubrobacteraceae</taxon>
        <taxon>Rubrobacter</taxon>
    </lineage>
</organism>
<dbReference type="GO" id="GO:0000049">
    <property type="term" value="F:tRNA binding"/>
    <property type="evidence" value="ECO:0007669"/>
    <property type="project" value="UniProtKB-UniRule"/>
</dbReference>
<evidence type="ECO:0000256" key="9">
    <source>
        <dbReference type="RuleBase" id="RU004320"/>
    </source>
</evidence>
<comment type="subunit">
    <text evidence="7">Monomer.</text>
</comment>
<dbReference type="Proteomes" id="UP001281130">
    <property type="component" value="Unassembled WGS sequence"/>
</dbReference>
<feature type="binding site" evidence="7">
    <location>
        <position position="88"/>
    </location>
    <ligand>
        <name>tRNA</name>
        <dbReference type="ChEBI" id="CHEBI:17843"/>
    </ligand>
</feature>
<dbReference type="AlphaFoldDB" id="A0AB35T1N2"/>
<dbReference type="PANTHER" id="PTHR17224:SF1">
    <property type="entry name" value="PEPTIDYL-TRNA HYDROLASE"/>
    <property type="match status" value="1"/>
</dbReference>
<reference evidence="11" key="1">
    <citation type="submission" date="2023-11" db="EMBL/GenBank/DDBJ databases">
        <title>MicrobeMod: A computational toolkit for identifying prokaryotic methylation and restriction-modification with nanopore sequencing.</title>
        <authorList>
            <person name="Crits-Christoph A."/>
            <person name="Kang S.C."/>
            <person name="Lee H."/>
            <person name="Ostrov N."/>
        </authorList>
    </citation>
    <scope>NUCLEOTIDE SEQUENCE</scope>
    <source>
        <strain evidence="11">ATCC 51242</strain>
    </source>
</reference>
<dbReference type="PROSITE" id="PS01196">
    <property type="entry name" value="PEPT_TRNA_HYDROL_2"/>
    <property type="match status" value="1"/>
</dbReference>
<protein>
    <recommendedName>
        <fullName evidence="6 7">Peptidyl-tRNA hydrolase</fullName>
        <shortName evidence="7">Pth</shortName>
        <ecNumber evidence="1 7">3.1.1.29</ecNumber>
    </recommendedName>
</protein>
<dbReference type="GO" id="GO:0072344">
    <property type="term" value="P:rescue of stalled ribosome"/>
    <property type="evidence" value="ECO:0007669"/>
    <property type="project" value="UniProtKB-UniRule"/>
</dbReference>
<dbReference type="GO" id="GO:0006515">
    <property type="term" value="P:protein quality control for misfolded or incompletely synthesized proteins"/>
    <property type="evidence" value="ECO:0007669"/>
    <property type="project" value="UniProtKB-UniRule"/>
</dbReference>
<feature type="binding site" evidence="7">
    <location>
        <position position="130"/>
    </location>
    <ligand>
        <name>tRNA</name>
        <dbReference type="ChEBI" id="CHEBI:17843"/>
    </ligand>
</feature>
<evidence type="ECO:0000256" key="7">
    <source>
        <dbReference type="HAMAP-Rule" id="MF_00083"/>
    </source>
</evidence>
<dbReference type="EMBL" id="JAWXXX010000001">
    <property type="protein sequence ID" value="MDX5893482.1"/>
    <property type="molecule type" value="Genomic_DNA"/>
</dbReference>
<comment type="subcellular location">
    <subcellularLocation>
        <location evidence="7">Cytoplasm</location>
    </subcellularLocation>
</comment>
<proteinExistence type="inferred from homology"/>
<gene>
    <name evidence="7 11" type="primary">pth</name>
    <name evidence="11" type="ORF">SIL72_05500</name>
</gene>
<keyword evidence="7" id="KW-0963">Cytoplasm</keyword>